<dbReference type="KEGG" id="tbv:H9L17_09085"/>
<evidence type="ECO:0000256" key="2">
    <source>
        <dbReference type="SAM" id="SignalP"/>
    </source>
</evidence>
<feature type="region of interest" description="Disordered" evidence="1">
    <location>
        <begin position="22"/>
        <end position="41"/>
    </location>
</feature>
<feature type="chain" id="PRO_5028826015" description="Lipoprotein" evidence="2">
    <location>
        <begin position="25"/>
        <end position="74"/>
    </location>
</feature>
<accession>A0A7G9QPW1</accession>
<dbReference type="RefSeq" id="WP_187569152.1">
    <property type="nucleotide sequence ID" value="NZ_CP060711.1"/>
</dbReference>
<sequence length="74" mass="7585">MRRKTPLLSLAASLCLLVACSAPSPPDPEQPPKPKAAASTVAAANAYKNAARDAVDATRTQAAEQARAANEAAR</sequence>
<name>A0A7G9QPW1_9GAMM</name>
<dbReference type="PROSITE" id="PS51257">
    <property type="entry name" value="PROKAR_LIPOPROTEIN"/>
    <property type="match status" value="1"/>
</dbReference>
<dbReference type="AlphaFoldDB" id="A0A7G9QPW1"/>
<feature type="signal peptide" evidence="2">
    <location>
        <begin position="1"/>
        <end position="24"/>
    </location>
</feature>
<evidence type="ECO:0000313" key="3">
    <source>
        <dbReference type="EMBL" id="QNN45386.1"/>
    </source>
</evidence>
<keyword evidence="2" id="KW-0732">Signal</keyword>
<protein>
    <recommendedName>
        <fullName evidence="5">Lipoprotein</fullName>
    </recommendedName>
</protein>
<evidence type="ECO:0000256" key="1">
    <source>
        <dbReference type="SAM" id="MobiDB-lite"/>
    </source>
</evidence>
<evidence type="ECO:0008006" key="5">
    <source>
        <dbReference type="Google" id="ProtNLM"/>
    </source>
</evidence>
<feature type="region of interest" description="Disordered" evidence="1">
    <location>
        <begin position="55"/>
        <end position="74"/>
    </location>
</feature>
<proteinExistence type="predicted"/>
<keyword evidence="4" id="KW-1185">Reference proteome</keyword>
<organism evidence="3 4">
    <name type="scientific">Thermomonas brevis</name>
    <dbReference type="NCBI Taxonomy" id="215691"/>
    <lineage>
        <taxon>Bacteria</taxon>
        <taxon>Pseudomonadati</taxon>
        <taxon>Pseudomonadota</taxon>
        <taxon>Gammaproteobacteria</taxon>
        <taxon>Lysobacterales</taxon>
        <taxon>Lysobacteraceae</taxon>
        <taxon>Thermomonas</taxon>
    </lineage>
</organism>
<feature type="compositionally biased region" description="Pro residues" evidence="1">
    <location>
        <begin position="23"/>
        <end position="34"/>
    </location>
</feature>
<evidence type="ECO:0000313" key="4">
    <source>
        <dbReference type="Proteomes" id="UP000515977"/>
    </source>
</evidence>
<reference evidence="3 4" key="1">
    <citation type="submission" date="2020-08" db="EMBL/GenBank/DDBJ databases">
        <title>Genome sequence of Thermomonas brevis KACC 16975T.</title>
        <authorList>
            <person name="Hyun D.-W."/>
            <person name="Bae J.-W."/>
        </authorList>
    </citation>
    <scope>NUCLEOTIDE SEQUENCE [LARGE SCALE GENOMIC DNA]</scope>
    <source>
        <strain evidence="3 4">KACC 16975</strain>
    </source>
</reference>
<feature type="compositionally biased region" description="Low complexity" evidence="1">
    <location>
        <begin position="57"/>
        <end position="74"/>
    </location>
</feature>
<dbReference type="EMBL" id="CP060711">
    <property type="protein sequence ID" value="QNN45386.1"/>
    <property type="molecule type" value="Genomic_DNA"/>
</dbReference>
<dbReference type="Proteomes" id="UP000515977">
    <property type="component" value="Chromosome"/>
</dbReference>
<gene>
    <name evidence="3" type="ORF">H9L17_09085</name>
</gene>